<sequence length="151" mass="15226">MPRQRSSGGGRSAPSRPTVPSRAPAAPTSQQQTRPATSYAAPTAQTPHQAPPAASQGPGLFGQMASTAAGVAVGSSIGHAIGGMFGGSSSAEAPAAEASPQATQQNDQWGANCSNATKSFTGCMDEHQGNMSICGWYLEQLKACQSAASKY</sequence>
<evidence type="ECO:0008006" key="4">
    <source>
        <dbReference type="Google" id="ProtNLM"/>
    </source>
</evidence>
<feature type="compositionally biased region" description="Polar residues" evidence="1">
    <location>
        <begin position="101"/>
        <end position="110"/>
    </location>
</feature>
<accession>A0A423X387</accession>
<dbReference type="STRING" id="356882.A0A423X387"/>
<dbReference type="GO" id="GO:0005634">
    <property type="term" value="C:nucleus"/>
    <property type="evidence" value="ECO:0007669"/>
    <property type="project" value="TreeGrafter"/>
</dbReference>
<dbReference type="GO" id="GO:0005739">
    <property type="term" value="C:mitochondrion"/>
    <property type="evidence" value="ECO:0007669"/>
    <property type="project" value="TreeGrafter"/>
</dbReference>
<gene>
    <name evidence="2" type="ORF">VMCG_02124</name>
</gene>
<dbReference type="AlphaFoldDB" id="A0A423X387"/>
<feature type="region of interest" description="Disordered" evidence="1">
    <location>
        <begin position="1"/>
        <end position="62"/>
    </location>
</feature>
<feature type="region of interest" description="Disordered" evidence="1">
    <location>
        <begin position="81"/>
        <end position="110"/>
    </location>
</feature>
<feature type="compositionally biased region" description="Polar residues" evidence="1">
    <location>
        <begin position="27"/>
        <end position="36"/>
    </location>
</feature>
<dbReference type="PANTHER" id="PTHR13523">
    <property type="entry name" value="COILED-COIL-HELIX-COILED-COIL-HELIX DOMAIN CONTAINING 2/NUR77"/>
    <property type="match status" value="1"/>
</dbReference>
<evidence type="ECO:0000313" key="3">
    <source>
        <dbReference type="Proteomes" id="UP000283895"/>
    </source>
</evidence>
<dbReference type="EMBL" id="LKEA01000003">
    <property type="protein sequence ID" value="ROW10309.1"/>
    <property type="molecule type" value="Genomic_DNA"/>
</dbReference>
<reference evidence="2 3" key="1">
    <citation type="submission" date="2015-09" db="EMBL/GenBank/DDBJ databases">
        <title>Host preference determinants of Valsa canker pathogens revealed by comparative genomics.</title>
        <authorList>
            <person name="Yin Z."/>
            <person name="Huang L."/>
        </authorList>
    </citation>
    <scope>NUCLEOTIDE SEQUENCE [LARGE SCALE GENOMIC DNA]</scope>
    <source>
        <strain evidence="2 3">03-1</strain>
    </source>
</reference>
<organism evidence="2 3">
    <name type="scientific">Cytospora schulzeri</name>
    <dbReference type="NCBI Taxonomy" id="448051"/>
    <lineage>
        <taxon>Eukaryota</taxon>
        <taxon>Fungi</taxon>
        <taxon>Dikarya</taxon>
        <taxon>Ascomycota</taxon>
        <taxon>Pezizomycotina</taxon>
        <taxon>Sordariomycetes</taxon>
        <taxon>Sordariomycetidae</taxon>
        <taxon>Diaporthales</taxon>
        <taxon>Cytosporaceae</taxon>
        <taxon>Cytospora</taxon>
    </lineage>
</organism>
<dbReference type="Proteomes" id="UP000283895">
    <property type="component" value="Unassembled WGS sequence"/>
</dbReference>
<feature type="compositionally biased region" description="Low complexity" evidence="1">
    <location>
        <begin position="40"/>
        <end position="54"/>
    </location>
</feature>
<dbReference type="InterPro" id="IPR055304">
    <property type="entry name" value="CHCHD2/10-like"/>
</dbReference>
<protein>
    <recommendedName>
        <fullName evidence="4">CHCH domain-containing protein</fullName>
    </recommendedName>
</protein>
<evidence type="ECO:0000313" key="2">
    <source>
        <dbReference type="EMBL" id="ROW10309.1"/>
    </source>
</evidence>
<dbReference type="OrthoDB" id="1106148at2759"/>
<proteinExistence type="predicted"/>
<evidence type="ECO:0000256" key="1">
    <source>
        <dbReference type="SAM" id="MobiDB-lite"/>
    </source>
</evidence>
<dbReference type="GO" id="GO:0007005">
    <property type="term" value="P:mitochondrion organization"/>
    <property type="evidence" value="ECO:0007669"/>
    <property type="project" value="InterPro"/>
</dbReference>
<comment type="caution">
    <text evidence="2">The sequence shown here is derived from an EMBL/GenBank/DDBJ whole genome shotgun (WGS) entry which is preliminary data.</text>
</comment>
<feature type="compositionally biased region" description="Low complexity" evidence="1">
    <location>
        <begin position="88"/>
        <end position="100"/>
    </location>
</feature>
<feature type="compositionally biased region" description="Low complexity" evidence="1">
    <location>
        <begin position="1"/>
        <end position="16"/>
    </location>
</feature>
<name>A0A423X387_9PEZI</name>
<keyword evidence="3" id="KW-1185">Reference proteome</keyword>
<dbReference type="PANTHER" id="PTHR13523:SF2">
    <property type="entry name" value="COILED-COIL-HELIX-COILED-COIL-HELIX DOMAIN CONTAINING 2, ISOFORM A-RELATED"/>
    <property type="match status" value="1"/>
</dbReference>